<dbReference type="RefSeq" id="WP_144698684.1">
    <property type="nucleotide sequence ID" value="NZ_VNJJ01000002.1"/>
</dbReference>
<evidence type="ECO:0000256" key="5">
    <source>
        <dbReference type="ARBA" id="ARBA00023136"/>
    </source>
</evidence>
<feature type="transmembrane region" description="Helical" evidence="6">
    <location>
        <begin position="98"/>
        <end position="118"/>
    </location>
</feature>
<evidence type="ECO:0000313" key="7">
    <source>
        <dbReference type="EMBL" id="TVY03062.1"/>
    </source>
</evidence>
<dbReference type="Gene3D" id="1.20.1250.20">
    <property type="entry name" value="MFS general substrate transporter like domains"/>
    <property type="match status" value="1"/>
</dbReference>
<feature type="transmembrane region" description="Helical" evidence="6">
    <location>
        <begin position="221"/>
        <end position="243"/>
    </location>
</feature>
<evidence type="ECO:0000256" key="4">
    <source>
        <dbReference type="ARBA" id="ARBA00022989"/>
    </source>
</evidence>
<feature type="transmembrane region" description="Helical" evidence="6">
    <location>
        <begin position="255"/>
        <end position="274"/>
    </location>
</feature>
<keyword evidence="3 6" id="KW-0812">Transmembrane</keyword>
<feature type="transmembrane region" description="Helical" evidence="6">
    <location>
        <begin position="374"/>
        <end position="398"/>
    </location>
</feature>
<dbReference type="AlphaFoldDB" id="A0A559JT53"/>
<evidence type="ECO:0000256" key="2">
    <source>
        <dbReference type="ARBA" id="ARBA00022475"/>
    </source>
</evidence>
<evidence type="ECO:0000256" key="3">
    <source>
        <dbReference type="ARBA" id="ARBA00022692"/>
    </source>
</evidence>
<dbReference type="InterPro" id="IPR036259">
    <property type="entry name" value="MFS_trans_sf"/>
</dbReference>
<feature type="transmembrane region" description="Helical" evidence="6">
    <location>
        <begin position="21"/>
        <end position="47"/>
    </location>
</feature>
<keyword evidence="8" id="KW-1185">Reference proteome</keyword>
<name>A0A559JT53_9BACL</name>
<dbReference type="CDD" id="cd06173">
    <property type="entry name" value="MFS_MefA_like"/>
    <property type="match status" value="1"/>
</dbReference>
<evidence type="ECO:0000313" key="8">
    <source>
        <dbReference type="Proteomes" id="UP000316330"/>
    </source>
</evidence>
<keyword evidence="5 6" id="KW-0472">Membrane</keyword>
<sequence length="409" mass="43739">MLTKSFHRLWLSQALSTLGDIWYILALVATLYHLSGSAFITVLYPLLRVAGMTVGSTFAPVITPKFRLSRLLSVCLGGQTLGLGLLAAYMLMFGEEHLNVALLVCMVFLISILEGIAIPVRSSLVPLTVAEDSLLKANGVLTGVVQSCSLAGWALGSIVVSWLGVGQVLIFSAFLLCGAWSVSSLIRECGAVLSEASGTDSWFRSIQAGWRQYFRVPKLRVLLWMNAWETLFGAVFAGALLLVFVGERLHSGEIWWGWINGAYLGGFVIVSLFISRLSGHIRNLGMMLAVGSGCYALLTLGFGFTSSPFAALGVMLILGASQSVKDLAERTLYQTSVPASELPPLLAAQSSLISLLYGVSLLLCGWIADSLGIQTLYFIAAAGFAVSSAGAVTFLLVYGSRQKKTVTSQ</sequence>
<dbReference type="OrthoDB" id="2351575at2"/>
<feature type="transmembrane region" description="Helical" evidence="6">
    <location>
        <begin position="345"/>
        <end position="368"/>
    </location>
</feature>
<comment type="subcellular location">
    <subcellularLocation>
        <location evidence="1">Cell membrane</location>
        <topology evidence="1">Multi-pass membrane protein</topology>
    </subcellularLocation>
</comment>
<gene>
    <name evidence="7" type="ORF">FPZ45_04010</name>
</gene>
<evidence type="ECO:0000256" key="1">
    <source>
        <dbReference type="ARBA" id="ARBA00004651"/>
    </source>
</evidence>
<dbReference type="PANTHER" id="PTHR23513">
    <property type="entry name" value="INTEGRAL MEMBRANE EFFLUX PROTEIN-RELATED"/>
    <property type="match status" value="1"/>
</dbReference>
<dbReference type="PANTHER" id="PTHR23513:SF19">
    <property type="entry name" value="MAJOR FACILITATOR SUPERFAMILY (MFS) PROFILE DOMAIN-CONTAINING PROTEIN"/>
    <property type="match status" value="1"/>
</dbReference>
<dbReference type="GO" id="GO:0005886">
    <property type="term" value="C:plasma membrane"/>
    <property type="evidence" value="ECO:0007669"/>
    <property type="project" value="UniProtKB-SubCell"/>
</dbReference>
<comment type="caution">
    <text evidence="7">The sequence shown here is derived from an EMBL/GenBank/DDBJ whole genome shotgun (WGS) entry which is preliminary data.</text>
</comment>
<dbReference type="Proteomes" id="UP000316330">
    <property type="component" value="Unassembled WGS sequence"/>
</dbReference>
<protein>
    <submittedName>
        <fullName evidence="7">MFS transporter</fullName>
    </submittedName>
</protein>
<accession>A0A559JT53</accession>
<keyword evidence="4 6" id="KW-1133">Transmembrane helix</keyword>
<dbReference type="EMBL" id="VNJJ01000002">
    <property type="protein sequence ID" value="TVY03062.1"/>
    <property type="molecule type" value="Genomic_DNA"/>
</dbReference>
<feature type="transmembrane region" description="Helical" evidence="6">
    <location>
        <begin position="67"/>
        <end position="91"/>
    </location>
</feature>
<feature type="transmembrane region" description="Helical" evidence="6">
    <location>
        <begin position="150"/>
        <end position="177"/>
    </location>
</feature>
<proteinExistence type="predicted"/>
<organism evidence="7 8">
    <name type="scientific">Cohnella terricola</name>
    <dbReference type="NCBI Taxonomy" id="1289167"/>
    <lineage>
        <taxon>Bacteria</taxon>
        <taxon>Bacillati</taxon>
        <taxon>Bacillota</taxon>
        <taxon>Bacilli</taxon>
        <taxon>Bacillales</taxon>
        <taxon>Paenibacillaceae</taxon>
        <taxon>Cohnella</taxon>
    </lineage>
</organism>
<evidence type="ECO:0000256" key="6">
    <source>
        <dbReference type="SAM" id="Phobius"/>
    </source>
</evidence>
<reference evidence="7 8" key="1">
    <citation type="submission" date="2019-07" db="EMBL/GenBank/DDBJ databases">
        <authorList>
            <person name="Kim J."/>
        </authorList>
    </citation>
    <scope>NUCLEOTIDE SEQUENCE [LARGE SCALE GENOMIC DNA]</scope>
    <source>
        <strain evidence="7 8">G13</strain>
    </source>
</reference>
<keyword evidence="2" id="KW-1003">Cell membrane</keyword>
<dbReference type="SUPFAM" id="SSF103473">
    <property type="entry name" value="MFS general substrate transporter"/>
    <property type="match status" value="1"/>
</dbReference>